<sequence length="75" mass="8723">MFYLLNPGVESGHTQVVCEIGQQFWRQVFLRIIAEILFHLQNLKTCCGIKCLIFFFLHTEERESLMVGIKVDPGH</sequence>
<dbReference type="EMBL" id="JAERUA010000012">
    <property type="protein sequence ID" value="KAI1893043.1"/>
    <property type="molecule type" value="Genomic_DNA"/>
</dbReference>
<organism evidence="1 2">
    <name type="scientific">Albula goreensis</name>
    <dbReference type="NCBI Taxonomy" id="1534307"/>
    <lineage>
        <taxon>Eukaryota</taxon>
        <taxon>Metazoa</taxon>
        <taxon>Chordata</taxon>
        <taxon>Craniata</taxon>
        <taxon>Vertebrata</taxon>
        <taxon>Euteleostomi</taxon>
        <taxon>Actinopterygii</taxon>
        <taxon>Neopterygii</taxon>
        <taxon>Teleostei</taxon>
        <taxon>Albuliformes</taxon>
        <taxon>Albulidae</taxon>
        <taxon>Albula</taxon>
    </lineage>
</organism>
<dbReference type="AlphaFoldDB" id="A0A8T3D619"/>
<protein>
    <submittedName>
        <fullName evidence="1">Uncharacterized protein</fullName>
    </submittedName>
</protein>
<dbReference type="Proteomes" id="UP000829720">
    <property type="component" value="Unassembled WGS sequence"/>
</dbReference>
<reference evidence="1" key="1">
    <citation type="submission" date="2021-01" db="EMBL/GenBank/DDBJ databases">
        <authorList>
            <person name="Zahm M."/>
            <person name="Roques C."/>
            <person name="Cabau C."/>
            <person name="Klopp C."/>
            <person name="Donnadieu C."/>
            <person name="Jouanno E."/>
            <person name="Lampietro C."/>
            <person name="Louis A."/>
            <person name="Herpin A."/>
            <person name="Echchiki A."/>
            <person name="Berthelot C."/>
            <person name="Parey E."/>
            <person name="Roest-Crollius H."/>
            <person name="Braasch I."/>
            <person name="Postlethwait J."/>
            <person name="Bobe J."/>
            <person name="Montfort J."/>
            <person name="Bouchez O."/>
            <person name="Begum T."/>
            <person name="Mejri S."/>
            <person name="Adams A."/>
            <person name="Chen W.-J."/>
            <person name="Guiguen Y."/>
        </authorList>
    </citation>
    <scope>NUCLEOTIDE SEQUENCE</scope>
    <source>
        <tissue evidence="1">Blood</tissue>
    </source>
</reference>
<accession>A0A8T3D619</accession>
<evidence type="ECO:0000313" key="1">
    <source>
        <dbReference type="EMBL" id="KAI1893043.1"/>
    </source>
</evidence>
<evidence type="ECO:0000313" key="2">
    <source>
        <dbReference type="Proteomes" id="UP000829720"/>
    </source>
</evidence>
<keyword evidence="2" id="KW-1185">Reference proteome</keyword>
<gene>
    <name evidence="1" type="ORF">AGOR_G00139820</name>
</gene>
<comment type="caution">
    <text evidence="1">The sequence shown here is derived from an EMBL/GenBank/DDBJ whole genome shotgun (WGS) entry which is preliminary data.</text>
</comment>
<proteinExistence type="predicted"/>
<name>A0A8T3D619_9TELE</name>